<evidence type="ECO:0000313" key="2">
    <source>
        <dbReference type="EMBL" id="KAF5338288.1"/>
    </source>
</evidence>
<dbReference type="PANTHER" id="PTHR36124:SF1">
    <property type="entry name" value="ER-BOUND OXYGENASE MPAB_MPAB'_RUBBER OXYGENASE CATALYTIC DOMAIN-CONTAINING PROTEIN"/>
    <property type="match status" value="1"/>
</dbReference>
<dbReference type="InterPro" id="IPR018713">
    <property type="entry name" value="MPAB/Lcp_cat_dom"/>
</dbReference>
<proteinExistence type="predicted"/>
<reference evidence="2 3" key="1">
    <citation type="journal article" date="2020" name="ISME J.">
        <title>Uncovering the hidden diversity of litter-decomposition mechanisms in mushroom-forming fungi.</title>
        <authorList>
            <person name="Floudas D."/>
            <person name="Bentzer J."/>
            <person name="Ahren D."/>
            <person name="Johansson T."/>
            <person name="Persson P."/>
            <person name="Tunlid A."/>
        </authorList>
    </citation>
    <scope>NUCLEOTIDE SEQUENCE [LARGE SCALE GENOMIC DNA]</scope>
    <source>
        <strain evidence="2 3">CBS 291.85</strain>
    </source>
</reference>
<feature type="domain" description="ER-bound oxygenase mpaB/mpaB'/Rubber oxygenase catalytic" evidence="1">
    <location>
        <begin position="174"/>
        <end position="305"/>
    </location>
</feature>
<protein>
    <recommendedName>
        <fullName evidence="1">ER-bound oxygenase mpaB/mpaB'/Rubber oxygenase catalytic domain-containing protein</fullName>
    </recommendedName>
</protein>
<dbReference type="Proteomes" id="UP000559256">
    <property type="component" value="Unassembled WGS sequence"/>
</dbReference>
<dbReference type="GO" id="GO:0016491">
    <property type="term" value="F:oxidoreductase activity"/>
    <property type="evidence" value="ECO:0007669"/>
    <property type="project" value="InterPro"/>
</dbReference>
<dbReference type="EMBL" id="JAACJM010000197">
    <property type="protein sequence ID" value="KAF5338288.1"/>
    <property type="molecule type" value="Genomic_DNA"/>
</dbReference>
<dbReference type="OrthoDB" id="545169at2759"/>
<dbReference type="Pfam" id="PF09995">
    <property type="entry name" value="MPAB_Lcp_cat"/>
    <property type="match status" value="1"/>
</dbReference>
<evidence type="ECO:0000313" key="3">
    <source>
        <dbReference type="Proteomes" id="UP000559256"/>
    </source>
</evidence>
<keyword evidence="3" id="KW-1185">Reference proteome</keyword>
<comment type="caution">
    <text evidence="2">The sequence shown here is derived from an EMBL/GenBank/DDBJ whole genome shotgun (WGS) entry which is preliminary data.</text>
</comment>
<evidence type="ECO:0000259" key="1">
    <source>
        <dbReference type="Pfam" id="PF09995"/>
    </source>
</evidence>
<dbReference type="PANTHER" id="PTHR36124">
    <property type="match status" value="1"/>
</dbReference>
<accession>A0A8H5CCL0</accession>
<name>A0A8H5CCL0_9AGAR</name>
<organism evidence="2 3">
    <name type="scientific">Tetrapyrgos nigripes</name>
    <dbReference type="NCBI Taxonomy" id="182062"/>
    <lineage>
        <taxon>Eukaryota</taxon>
        <taxon>Fungi</taxon>
        <taxon>Dikarya</taxon>
        <taxon>Basidiomycota</taxon>
        <taxon>Agaricomycotina</taxon>
        <taxon>Agaricomycetes</taxon>
        <taxon>Agaricomycetidae</taxon>
        <taxon>Agaricales</taxon>
        <taxon>Marasmiineae</taxon>
        <taxon>Marasmiaceae</taxon>
        <taxon>Tetrapyrgos</taxon>
    </lineage>
</organism>
<sequence>MDSLSPLTQVWPKVTFGAILLLLYMTLPRYQRKGTLTPEEAQRVLVTALQYDMPLMLNYSLAFALFKSYAIPSISKILMSTKEFGSKERISKRYADTEILIASWVACPINGKVYMDDTDDHDLNCATSRKEASRTDIAAPTTINVSEKAQRHGQDDPRAMIALARVNWLHSKYPIKNEDYLYTLAFLAFEPERWAKLYGWRKFSELEAHASFVFWTEIGRRMGIKNIPETAEAFKNQMIEYESTAVYPSKVNHDVAQFTLNELLYALPSAFGMKEFARRVAVSLLEDGAREAMMYPPQPAYLRLFATSILHTINFIQKHFCLPRPTPRFPVHPELPDFAKNWDGNAQTNKSTSKPSTTANASLYRMHPQWFQPQPWYKPESTTFLGRLGDWMLVKLGAAGSMPGKTLRSEGYRLEETGPLRFEKSGNDEAIKMAEKLQGCPIGGPWARK</sequence>
<gene>
    <name evidence="2" type="ORF">D9758_015760</name>
</gene>
<dbReference type="AlphaFoldDB" id="A0A8H5CCL0"/>
<dbReference type="InterPro" id="IPR046366">
    <property type="entry name" value="MPAB"/>
</dbReference>